<sequence length="79" mass="8830">RRNTNRSAVCDTPPKKPKDELSWGYPVFYFDKDAGRCQCFWSPQGSQALKGNAFKDLKSCRNSCGGSQPRVCIRRGASV</sequence>
<protein>
    <submittedName>
        <fullName evidence="2">Putative salivary kunitz domain protein</fullName>
    </submittedName>
</protein>
<dbReference type="SUPFAM" id="SSF57362">
    <property type="entry name" value="BPTI-like"/>
    <property type="match status" value="1"/>
</dbReference>
<feature type="domain" description="BPTI/Kunitz inhibitor" evidence="1">
    <location>
        <begin position="8"/>
        <end position="65"/>
    </location>
</feature>
<reference evidence="2" key="1">
    <citation type="journal article" date="2018" name="PLoS Negl. Trop. Dis.">
        <title>Sialome diversity of ticks revealed by RNAseq of single tick salivary glands.</title>
        <authorList>
            <person name="Perner J."/>
            <person name="Kropackova S."/>
            <person name="Kopacek P."/>
            <person name="Ribeiro J.M."/>
        </authorList>
    </citation>
    <scope>NUCLEOTIDE SEQUENCE</scope>
    <source>
        <strain evidence="2">Siblings of single egg batch collected in Ceske Budejovice</strain>
        <tissue evidence="2">Salivary glands</tissue>
    </source>
</reference>
<dbReference type="GO" id="GO:0004867">
    <property type="term" value="F:serine-type endopeptidase inhibitor activity"/>
    <property type="evidence" value="ECO:0007669"/>
    <property type="project" value="InterPro"/>
</dbReference>
<feature type="non-terminal residue" evidence="2">
    <location>
        <position position="1"/>
    </location>
</feature>
<accession>A0A147BBE5</accession>
<organism evidence="2">
    <name type="scientific">Ixodes ricinus</name>
    <name type="common">Common tick</name>
    <name type="synonym">Acarus ricinus</name>
    <dbReference type="NCBI Taxonomy" id="34613"/>
    <lineage>
        <taxon>Eukaryota</taxon>
        <taxon>Metazoa</taxon>
        <taxon>Ecdysozoa</taxon>
        <taxon>Arthropoda</taxon>
        <taxon>Chelicerata</taxon>
        <taxon>Arachnida</taxon>
        <taxon>Acari</taxon>
        <taxon>Parasitiformes</taxon>
        <taxon>Ixodida</taxon>
        <taxon>Ixodoidea</taxon>
        <taxon>Ixodidae</taxon>
        <taxon>Ixodinae</taxon>
        <taxon>Ixodes</taxon>
    </lineage>
</organism>
<evidence type="ECO:0000259" key="1">
    <source>
        <dbReference type="SMART" id="SM00131"/>
    </source>
</evidence>
<dbReference type="AlphaFoldDB" id="A0A147BBE5"/>
<proteinExistence type="predicted"/>
<dbReference type="SMART" id="SM00131">
    <property type="entry name" value="KU"/>
    <property type="match status" value="1"/>
</dbReference>
<evidence type="ECO:0000313" key="2">
    <source>
        <dbReference type="EMBL" id="JAR87792.1"/>
    </source>
</evidence>
<dbReference type="Pfam" id="PF00014">
    <property type="entry name" value="Kunitz_BPTI"/>
    <property type="match status" value="1"/>
</dbReference>
<dbReference type="InterPro" id="IPR036880">
    <property type="entry name" value="Kunitz_BPTI_sf"/>
</dbReference>
<name>A0A147BBE5_IXORI</name>
<dbReference type="EMBL" id="GEGO01007612">
    <property type="protein sequence ID" value="JAR87792.1"/>
    <property type="molecule type" value="Transcribed_RNA"/>
</dbReference>
<dbReference type="InterPro" id="IPR002223">
    <property type="entry name" value="Kunitz_BPTI"/>
</dbReference>
<dbReference type="Gene3D" id="4.10.410.10">
    <property type="entry name" value="Pancreatic trypsin inhibitor Kunitz domain"/>
    <property type="match status" value="1"/>
</dbReference>